<dbReference type="GO" id="GO:0004722">
    <property type="term" value="F:protein serine/threonine phosphatase activity"/>
    <property type="evidence" value="ECO:0007669"/>
    <property type="project" value="UniProtKB-EC"/>
</dbReference>
<evidence type="ECO:0000256" key="8">
    <source>
        <dbReference type="ARBA" id="ARBA00022801"/>
    </source>
</evidence>
<comment type="subcellular location">
    <subcellularLocation>
        <location evidence="14">Cell projection</location>
        <location evidence="14">Kinocilium</location>
    </subcellularLocation>
    <subcellularLocation>
        <location evidence="2">Cytoplasm</location>
        <location evidence="2">Cytoskeleton</location>
        <location evidence="2">Microtubule organizing center</location>
        <location evidence="2">Centrosome</location>
    </subcellularLocation>
    <subcellularLocation>
        <location evidence="3">Cytoplasm</location>
        <location evidence="3">Cytoskeleton</location>
        <location evidence="3">Spindle pole</location>
    </subcellularLocation>
    <subcellularLocation>
        <location evidence="1">Nucleus</location>
    </subcellularLocation>
</comment>
<dbReference type="PROSITE" id="PS50054">
    <property type="entry name" value="TYR_PHOSPHATASE_DUAL"/>
    <property type="match status" value="1"/>
</dbReference>
<dbReference type="SUPFAM" id="SSF52799">
    <property type="entry name" value="(Phosphotyrosine protein) phosphatases II"/>
    <property type="match status" value="2"/>
</dbReference>
<dbReference type="InterPro" id="IPR029260">
    <property type="entry name" value="DSPn"/>
</dbReference>
<organism evidence="21">
    <name type="scientific">Tetraodon nigroviridis</name>
    <name type="common">Spotted green pufferfish</name>
    <name type="synonym">Chelonodon nigroviridis</name>
    <dbReference type="NCBI Taxonomy" id="99883"/>
    <lineage>
        <taxon>Eukaryota</taxon>
        <taxon>Metazoa</taxon>
        <taxon>Chordata</taxon>
        <taxon>Craniata</taxon>
        <taxon>Vertebrata</taxon>
        <taxon>Euteleostomi</taxon>
        <taxon>Actinopterygii</taxon>
        <taxon>Neopterygii</taxon>
        <taxon>Teleostei</taxon>
        <taxon>Neoteleostei</taxon>
        <taxon>Acanthomorphata</taxon>
        <taxon>Eupercaria</taxon>
        <taxon>Tetraodontiformes</taxon>
        <taxon>Tetradontoidea</taxon>
        <taxon>Tetraodontidae</taxon>
        <taxon>Tetraodon</taxon>
    </lineage>
</organism>
<evidence type="ECO:0000259" key="19">
    <source>
        <dbReference type="PROSITE" id="PS50054"/>
    </source>
</evidence>
<dbReference type="Pfam" id="PF14671">
    <property type="entry name" value="DSPn"/>
    <property type="match status" value="1"/>
</dbReference>
<evidence type="ECO:0000256" key="11">
    <source>
        <dbReference type="ARBA" id="ARBA00023242"/>
    </source>
</evidence>
<evidence type="ECO:0000256" key="13">
    <source>
        <dbReference type="ARBA" id="ARBA00023306"/>
    </source>
</evidence>
<evidence type="ECO:0000256" key="6">
    <source>
        <dbReference type="ARBA" id="ARBA00022553"/>
    </source>
</evidence>
<dbReference type="PROSITE" id="PS50056">
    <property type="entry name" value="TYR_PHOSPHATASE_2"/>
    <property type="match status" value="1"/>
</dbReference>
<evidence type="ECO:0000256" key="14">
    <source>
        <dbReference type="ARBA" id="ARBA00037822"/>
    </source>
</evidence>
<dbReference type="KEGG" id="tng:GSTEN00030915G001"/>
<dbReference type="InterPro" id="IPR029021">
    <property type="entry name" value="Prot-tyrosine_phosphatase-like"/>
</dbReference>
<evidence type="ECO:0000313" key="21">
    <source>
        <dbReference type="EMBL" id="CAG09573.1"/>
    </source>
</evidence>
<dbReference type="OrthoDB" id="266663at2759"/>
<feature type="non-terminal residue" evidence="21">
    <location>
        <position position="1"/>
    </location>
</feature>
<evidence type="ECO:0000256" key="15">
    <source>
        <dbReference type="ARBA" id="ARBA00047761"/>
    </source>
</evidence>
<keyword evidence="18" id="KW-0472">Membrane</keyword>
<keyword evidence="6" id="KW-0597">Phosphoprotein</keyword>
<keyword evidence="18" id="KW-1133">Transmembrane helix</keyword>
<evidence type="ECO:0000256" key="18">
    <source>
        <dbReference type="SAM" id="Phobius"/>
    </source>
</evidence>
<dbReference type="CDD" id="cd14499">
    <property type="entry name" value="CDC14_C"/>
    <property type="match status" value="1"/>
</dbReference>
<dbReference type="AlphaFoldDB" id="Q4RPV9"/>
<comment type="catalytic activity">
    <reaction evidence="15">
        <text>O-phospho-L-seryl-[protein] + H2O = L-seryl-[protein] + phosphate</text>
        <dbReference type="Rhea" id="RHEA:20629"/>
        <dbReference type="Rhea" id="RHEA-COMP:9863"/>
        <dbReference type="Rhea" id="RHEA-COMP:11604"/>
        <dbReference type="ChEBI" id="CHEBI:15377"/>
        <dbReference type="ChEBI" id="CHEBI:29999"/>
        <dbReference type="ChEBI" id="CHEBI:43474"/>
        <dbReference type="ChEBI" id="CHEBI:83421"/>
        <dbReference type="EC" id="3.1.3.16"/>
    </reaction>
</comment>
<protein>
    <submittedName>
        <fullName evidence="21">(spotted green pufferfish) hypothetical protein</fullName>
    </submittedName>
</protein>
<comment type="catalytic activity">
    <reaction evidence="16">
        <text>O-phospho-L-threonyl-[protein] + H2O = L-threonyl-[protein] + phosphate</text>
        <dbReference type="Rhea" id="RHEA:47004"/>
        <dbReference type="Rhea" id="RHEA-COMP:11060"/>
        <dbReference type="Rhea" id="RHEA-COMP:11605"/>
        <dbReference type="ChEBI" id="CHEBI:15377"/>
        <dbReference type="ChEBI" id="CHEBI:30013"/>
        <dbReference type="ChEBI" id="CHEBI:43474"/>
        <dbReference type="ChEBI" id="CHEBI:61977"/>
        <dbReference type="EC" id="3.1.3.16"/>
    </reaction>
</comment>
<dbReference type="FunFam" id="3.90.190.10:FF:000032">
    <property type="entry name" value="dual specificity protein phosphatase CDC14A isoform X1"/>
    <property type="match status" value="1"/>
</dbReference>
<feature type="domain" description="Tyrosine-protein phosphatase" evidence="19">
    <location>
        <begin position="198"/>
        <end position="371"/>
    </location>
</feature>
<feature type="region of interest" description="Disordered" evidence="17">
    <location>
        <begin position="409"/>
        <end position="443"/>
    </location>
</feature>
<keyword evidence="13" id="KW-0131">Cell cycle</keyword>
<evidence type="ECO:0000256" key="17">
    <source>
        <dbReference type="SAM" id="MobiDB-lite"/>
    </source>
</evidence>
<dbReference type="EMBL" id="CAAE01015007">
    <property type="protein sequence ID" value="CAG09573.1"/>
    <property type="molecule type" value="Genomic_DNA"/>
</dbReference>
<evidence type="ECO:0000256" key="7">
    <source>
        <dbReference type="ARBA" id="ARBA00022618"/>
    </source>
</evidence>
<feature type="non-terminal residue" evidence="21">
    <location>
        <position position="443"/>
    </location>
</feature>
<name>Q4RPV9_TETNG</name>
<evidence type="ECO:0000259" key="20">
    <source>
        <dbReference type="PROSITE" id="PS50056"/>
    </source>
</evidence>
<dbReference type="Gene3D" id="3.90.190.10">
    <property type="entry name" value="Protein tyrosine phosphatase superfamily"/>
    <property type="match status" value="2"/>
</dbReference>
<reference evidence="21" key="2">
    <citation type="submission" date="2004-02" db="EMBL/GenBank/DDBJ databases">
        <authorList>
            <consortium name="Genoscope"/>
            <consortium name="Whitehead Institute Centre for Genome Research"/>
        </authorList>
    </citation>
    <scope>NUCLEOTIDE SEQUENCE</scope>
</reference>
<dbReference type="FunFam" id="3.90.190.10:FF:000006">
    <property type="entry name" value="Dual specificity protein phosphatase CDC14B"/>
    <property type="match status" value="2"/>
</dbReference>
<dbReference type="InterPro" id="IPR000387">
    <property type="entry name" value="Tyr_Pase_dom"/>
</dbReference>
<dbReference type="CDD" id="cd17657">
    <property type="entry name" value="CDC14_N"/>
    <property type="match status" value="1"/>
</dbReference>
<keyword evidence="7" id="KW-0132">Cell division</keyword>
<evidence type="ECO:0000256" key="9">
    <source>
        <dbReference type="ARBA" id="ARBA00022912"/>
    </source>
</evidence>
<evidence type="ECO:0000256" key="1">
    <source>
        <dbReference type="ARBA" id="ARBA00004123"/>
    </source>
</evidence>
<keyword evidence="11" id="KW-0539">Nucleus</keyword>
<comment type="similarity">
    <text evidence="4">Belongs to the protein-tyrosine phosphatase family. Non-receptor class CDC14 subfamily.</text>
</comment>
<dbReference type="InterPro" id="IPR020422">
    <property type="entry name" value="TYR_PHOSPHATASE_DUAL_dom"/>
</dbReference>
<feature type="compositionally biased region" description="Basic residues" evidence="17">
    <location>
        <begin position="432"/>
        <end position="443"/>
    </location>
</feature>
<dbReference type="GO" id="GO:0005813">
    <property type="term" value="C:centrosome"/>
    <property type="evidence" value="ECO:0007669"/>
    <property type="project" value="UniProtKB-SubCell"/>
</dbReference>
<evidence type="ECO:0000256" key="16">
    <source>
        <dbReference type="ARBA" id="ARBA00048336"/>
    </source>
</evidence>
<evidence type="ECO:0000256" key="5">
    <source>
        <dbReference type="ARBA" id="ARBA00022490"/>
    </source>
</evidence>
<keyword evidence="9" id="KW-0904">Protein phosphatase</keyword>
<keyword evidence="10" id="KW-0206">Cytoskeleton</keyword>
<feature type="domain" description="Tyrosine specific protein phosphatases" evidence="20">
    <location>
        <begin position="315"/>
        <end position="358"/>
    </location>
</feature>
<keyword evidence="8" id="KW-0378">Hydrolase</keyword>
<comment type="caution">
    <text evidence="21">The sequence shown here is derived from an EMBL/GenBank/DDBJ whole genome shotgun (WGS) entry which is preliminary data.</text>
</comment>
<dbReference type="PANTHER" id="PTHR23339">
    <property type="entry name" value="TYROSINE SPECIFIC PROTEIN PHOSPHATASE AND DUAL SPECIFICITY PROTEIN PHOSPHATASE"/>
    <property type="match status" value="1"/>
</dbReference>
<accession>Q4RPV9</accession>
<evidence type="ECO:0000256" key="4">
    <source>
        <dbReference type="ARBA" id="ARBA00007315"/>
    </source>
</evidence>
<dbReference type="GO" id="GO:0060091">
    <property type="term" value="C:kinocilium"/>
    <property type="evidence" value="ECO:0007669"/>
    <property type="project" value="UniProtKB-SubCell"/>
</dbReference>
<reference evidence="21" key="1">
    <citation type="journal article" date="2004" name="Nature">
        <title>Genome duplication in the teleost fish Tetraodon nigroviridis reveals the early vertebrate proto-karyotype.</title>
        <authorList>
            <person name="Jaillon O."/>
            <person name="Aury J.-M."/>
            <person name="Brunet F."/>
            <person name="Petit J.-L."/>
            <person name="Stange-Thomann N."/>
            <person name="Mauceli E."/>
            <person name="Bouneau L."/>
            <person name="Fischer C."/>
            <person name="Ozouf-Costaz C."/>
            <person name="Bernot A."/>
            <person name="Nicaud S."/>
            <person name="Jaffe D."/>
            <person name="Fisher S."/>
            <person name="Lutfalla G."/>
            <person name="Dossat C."/>
            <person name="Segurens B."/>
            <person name="Dasilva C."/>
            <person name="Salanoubat M."/>
            <person name="Levy M."/>
            <person name="Boudet N."/>
            <person name="Castellano S."/>
            <person name="Anthouard V."/>
            <person name="Jubin C."/>
            <person name="Castelli V."/>
            <person name="Katinka M."/>
            <person name="Vacherie B."/>
            <person name="Biemont C."/>
            <person name="Skalli Z."/>
            <person name="Cattolico L."/>
            <person name="Poulain J."/>
            <person name="De Berardinis V."/>
            <person name="Cruaud C."/>
            <person name="Duprat S."/>
            <person name="Brottier P."/>
            <person name="Coutanceau J.-P."/>
            <person name="Gouzy J."/>
            <person name="Parra G."/>
            <person name="Lardier G."/>
            <person name="Chapple C."/>
            <person name="McKernan K.J."/>
            <person name="McEwan P."/>
            <person name="Bosak S."/>
            <person name="Kellis M."/>
            <person name="Volff J.-N."/>
            <person name="Guigo R."/>
            <person name="Zody M.C."/>
            <person name="Mesirov J."/>
            <person name="Lindblad-Toh K."/>
            <person name="Birren B."/>
            <person name="Nusbaum C."/>
            <person name="Kahn D."/>
            <person name="Robinson-Rechavi M."/>
            <person name="Laudet V."/>
            <person name="Schachter V."/>
            <person name="Quetier F."/>
            <person name="Saurin W."/>
            <person name="Scarpelli C."/>
            <person name="Wincker P."/>
            <person name="Lander E.S."/>
            <person name="Weissenbach J."/>
            <person name="Roest Crollius H."/>
        </authorList>
    </citation>
    <scope>NUCLEOTIDE SEQUENCE [LARGE SCALE GENOMIC DNA]</scope>
</reference>
<dbReference type="InterPro" id="IPR050561">
    <property type="entry name" value="PTP"/>
</dbReference>
<evidence type="ECO:0000256" key="3">
    <source>
        <dbReference type="ARBA" id="ARBA00004647"/>
    </source>
</evidence>
<keyword evidence="18" id="KW-0812">Transmembrane</keyword>
<evidence type="ECO:0000256" key="2">
    <source>
        <dbReference type="ARBA" id="ARBA00004300"/>
    </source>
</evidence>
<dbReference type="GO" id="GO:0007605">
    <property type="term" value="P:sensory perception of sound"/>
    <property type="evidence" value="ECO:0007669"/>
    <property type="project" value="UniProtKB-ARBA"/>
</dbReference>
<keyword evidence="5" id="KW-0963">Cytoplasm</keyword>
<dbReference type="GO" id="GO:0000922">
    <property type="term" value="C:spindle pole"/>
    <property type="evidence" value="ECO:0007669"/>
    <property type="project" value="UniProtKB-SubCell"/>
</dbReference>
<evidence type="ECO:0000256" key="10">
    <source>
        <dbReference type="ARBA" id="ARBA00023212"/>
    </source>
</evidence>
<evidence type="ECO:0000256" key="12">
    <source>
        <dbReference type="ARBA" id="ARBA00023273"/>
    </source>
</evidence>
<proteinExistence type="inferred from homology"/>
<sequence length="443" mass="50809">DRLYFAILKQKVKSTADRHCFCVDEELAYENFYADFGPLNLAMFYRFCCKLTKKLKSITLSRKKIIFYTSGDQKKQVNAAYLIGSYAVMNLNMTPEEVHSLLLSKNSTYIPFRDASFGTCMYNLNILDCLRAVNKALQYGWLDFSSFDVEEYEHYERAENGDLNWIIPGKFLAFSGPHPKSKIENGKSRARDFRIYLSSSRNTRDLFFPSGYPLHAPEAYIPYFRKHNVTTIIRLNKKMYDAKRFTETGFEHHDLFFVDGSTPNDSIVRKFLNICENAEGAIAVHCKGPIPGIFLFPVVAESIDSFLIFFFFFPAGLGRTGTLIGCYMMKHYRLTAAEAIAWIRICRPGSIIGPQQNFVEEKQNGLWADGDVFREKVLKERENGKMTRILSGVDDITINGCNKNKSPKKEELELYNDEEEQSGLTQGDKLRALKSRRQARSAS</sequence>
<dbReference type="GO" id="GO:0005634">
    <property type="term" value="C:nucleus"/>
    <property type="evidence" value="ECO:0007669"/>
    <property type="project" value="UniProtKB-SubCell"/>
</dbReference>
<dbReference type="InterPro" id="IPR044506">
    <property type="entry name" value="CDC14_C"/>
</dbReference>
<keyword evidence="12" id="KW-0966">Cell projection</keyword>
<dbReference type="GO" id="GO:0051301">
    <property type="term" value="P:cell division"/>
    <property type="evidence" value="ECO:0007669"/>
    <property type="project" value="UniProtKB-KW"/>
</dbReference>
<feature type="transmembrane region" description="Helical" evidence="18">
    <location>
        <begin position="306"/>
        <end position="327"/>
    </location>
</feature>
<gene>
    <name evidence="21" type="ORF">GSTENG00030915001</name>
</gene>